<dbReference type="InterPro" id="IPR002669">
    <property type="entry name" value="UreD"/>
</dbReference>
<evidence type="ECO:0000313" key="3">
    <source>
        <dbReference type="Proteomes" id="UP000183203"/>
    </source>
</evidence>
<dbReference type="EMBL" id="FMYG01000001">
    <property type="protein sequence ID" value="SDB83524.1"/>
    <property type="molecule type" value="Genomic_DNA"/>
</dbReference>
<reference evidence="2 3" key="1">
    <citation type="submission" date="2016-09" db="EMBL/GenBank/DDBJ databases">
        <authorList>
            <person name="Capua I."/>
            <person name="De Benedictis P."/>
            <person name="Joannis T."/>
            <person name="Lombin L.H."/>
            <person name="Cattoli G."/>
        </authorList>
    </citation>
    <scope>NUCLEOTIDE SEQUENCE [LARGE SCALE GENOMIC DNA]</scope>
    <source>
        <strain evidence="2 3">NIO-1002</strain>
    </source>
</reference>
<accession>A0A1G6GNM4</accession>
<dbReference type="GO" id="GO:0016151">
    <property type="term" value="F:nickel cation binding"/>
    <property type="evidence" value="ECO:0007669"/>
    <property type="project" value="InterPro"/>
</dbReference>
<dbReference type="Pfam" id="PF01774">
    <property type="entry name" value="UreD"/>
    <property type="match status" value="1"/>
</dbReference>
<dbReference type="OrthoDB" id="8677206at2"/>
<protein>
    <submittedName>
        <fullName evidence="2">Urease accessory protein</fullName>
    </submittedName>
</protein>
<evidence type="ECO:0000313" key="2">
    <source>
        <dbReference type="EMBL" id="SDB83524.1"/>
    </source>
</evidence>
<organism evidence="2 3">
    <name type="scientific">Microbacterium enclense</name>
    <dbReference type="NCBI Taxonomy" id="993073"/>
    <lineage>
        <taxon>Bacteria</taxon>
        <taxon>Bacillati</taxon>
        <taxon>Actinomycetota</taxon>
        <taxon>Actinomycetes</taxon>
        <taxon>Micrococcales</taxon>
        <taxon>Microbacteriaceae</taxon>
        <taxon>Microbacterium</taxon>
    </lineage>
</organism>
<sequence length="246" mass="25764">MSTTVIDVAPRGADAAYALSGELIVPRLVARRGRRVEVALVAGRAMLLPGDHVHLDVRVGEGCTLALVDIGGLVVYGRPELGDEPSGWHAEITLAPGARLTWEGLPTVVTADGELLRSSVLRLASGSSVALRETLVLGRAGEAGGRLRSDLDATDATGPLLRESLEVRGDRPEPGVLGRSRVMDTVVVLGERLGPVDETDIARLDLAGEGTTLRYLGDAAHHSPLGELWRSAVAAPRETEVLACAG</sequence>
<proteinExistence type="predicted"/>
<dbReference type="RefSeq" id="WP_139167983.1">
    <property type="nucleotide sequence ID" value="NZ_FMYG01000001.1"/>
</dbReference>
<evidence type="ECO:0000256" key="1">
    <source>
        <dbReference type="ARBA" id="ARBA00023186"/>
    </source>
</evidence>
<keyword evidence="1" id="KW-0143">Chaperone</keyword>
<dbReference type="Proteomes" id="UP000183203">
    <property type="component" value="Unassembled WGS sequence"/>
</dbReference>
<gene>
    <name evidence="2" type="ORF">SAMN05216418_0469</name>
</gene>
<dbReference type="AlphaFoldDB" id="A0A1G6GNM4"/>
<name>A0A1G6GNM4_9MICO</name>